<dbReference type="FunFam" id="3.40.50.150:FF:000041">
    <property type="entry name" value="Ribosomal RNA small subunit methyltransferase G"/>
    <property type="match status" value="1"/>
</dbReference>
<dbReference type="InterPro" id="IPR003682">
    <property type="entry name" value="rRNA_ssu_MeTfrase_G"/>
</dbReference>
<feature type="binding site" evidence="6">
    <location>
        <begin position="133"/>
        <end position="134"/>
    </location>
    <ligand>
        <name>S-adenosyl-L-methionine</name>
        <dbReference type="ChEBI" id="CHEBI:59789"/>
    </ligand>
</feature>
<dbReference type="SUPFAM" id="SSF53335">
    <property type="entry name" value="S-adenosyl-L-methionine-dependent methyltransferases"/>
    <property type="match status" value="1"/>
</dbReference>
<keyword evidence="2 6" id="KW-0698">rRNA processing</keyword>
<dbReference type="EMBL" id="VOGC01000007">
    <property type="protein sequence ID" value="MQN02003.1"/>
    <property type="molecule type" value="Genomic_DNA"/>
</dbReference>
<evidence type="ECO:0000256" key="6">
    <source>
        <dbReference type="HAMAP-Rule" id="MF_00074"/>
    </source>
</evidence>
<evidence type="ECO:0000256" key="2">
    <source>
        <dbReference type="ARBA" id="ARBA00022552"/>
    </source>
</evidence>
<evidence type="ECO:0000256" key="4">
    <source>
        <dbReference type="ARBA" id="ARBA00022679"/>
    </source>
</evidence>
<comment type="caution">
    <text evidence="6">Lacks conserved residue(s) required for the propagation of feature annotation.</text>
</comment>
<evidence type="ECO:0000256" key="5">
    <source>
        <dbReference type="ARBA" id="ARBA00022691"/>
    </source>
</evidence>
<sequence>MYFLKKNFKALNIDLTDDQAGKFILYYQMLIETNKVMNLTSITDYKDVVLKHFVDSLSCVELLPDFDIISKFNSGASVIDVGTGAGFPGIPLKIVFPEIKLTLLDSLNKRVVFLKDVCKELKLSDVIFVHGRAEDAAHDKSMRDSFNFCVSRAVANLSTLSEYCLPFVKTHGYFLSYKSEKAEQEINSSKKAFSLLGGSVSLVKSFSLPDSDISRTIILIKKNMGTPKIYPRKAGTPSKKPL</sequence>
<name>A0A6N7J1N5_9FIRM</name>
<feature type="binding site" evidence="6">
    <location>
        <position position="152"/>
    </location>
    <ligand>
        <name>S-adenosyl-L-methionine</name>
        <dbReference type="ChEBI" id="CHEBI:59789"/>
    </ligand>
</feature>
<accession>A0A6N7J1N5</accession>
<dbReference type="PANTHER" id="PTHR31760">
    <property type="entry name" value="S-ADENOSYL-L-METHIONINE-DEPENDENT METHYLTRANSFERASES SUPERFAMILY PROTEIN"/>
    <property type="match status" value="1"/>
</dbReference>
<dbReference type="PIRSF" id="PIRSF003078">
    <property type="entry name" value="GidB"/>
    <property type="match status" value="1"/>
</dbReference>
<comment type="similarity">
    <text evidence="6">Belongs to the methyltransferase superfamily. RNA methyltransferase RsmG family.</text>
</comment>
<organism evidence="7 8">
    <name type="scientific">Candidatus Weimeria bifida</name>
    <dbReference type="NCBI Taxonomy" id="2599074"/>
    <lineage>
        <taxon>Bacteria</taxon>
        <taxon>Bacillati</taxon>
        <taxon>Bacillota</taxon>
        <taxon>Clostridia</taxon>
        <taxon>Lachnospirales</taxon>
        <taxon>Lachnospiraceae</taxon>
        <taxon>Candidatus Weimeria</taxon>
    </lineage>
</organism>
<proteinExistence type="inferred from homology"/>
<dbReference type="HAMAP" id="MF_00074">
    <property type="entry name" value="16SrRNA_methyltr_G"/>
    <property type="match status" value="1"/>
</dbReference>
<keyword evidence="1 6" id="KW-0963">Cytoplasm</keyword>
<keyword evidence="8" id="KW-1185">Reference proteome</keyword>
<dbReference type="Pfam" id="PF02527">
    <property type="entry name" value="GidB"/>
    <property type="match status" value="1"/>
</dbReference>
<dbReference type="CDD" id="cd02440">
    <property type="entry name" value="AdoMet_MTases"/>
    <property type="match status" value="1"/>
</dbReference>
<evidence type="ECO:0000256" key="1">
    <source>
        <dbReference type="ARBA" id="ARBA00022490"/>
    </source>
</evidence>
<keyword evidence="5 6" id="KW-0949">S-adenosyl-L-methionine</keyword>
<dbReference type="Proteomes" id="UP000460257">
    <property type="component" value="Unassembled WGS sequence"/>
</dbReference>
<comment type="function">
    <text evidence="6">Specifically methylates the N7 position of a guanine in 16S rRNA.</text>
</comment>
<protein>
    <recommendedName>
        <fullName evidence="6">Ribosomal RNA small subunit methyltransferase G</fullName>
        <ecNumber evidence="6">2.1.1.-</ecNumber>
    </recommendedName>
    <alternativeName>
        <fullName evidence="6">16S rRNA 7-methylguanosine methyltransferase</fullName>
        <shortName evidence="6">16S rRNA m7G methyltransferase</shortName>
    </alternativeName>
</protein>
<keyword evidence="3 6" id="KW-0489">Methyltransferase</keyword>
<comment type="caution">
    <text evidence="7">The sequence shown here is derived from an EMBL/GenBank/DDBJ whole genome shotgun (WGS) entry which is preliminary data.</text>
</comment>
<evidence type="ECO:0000313" key="8">
    <source>
        <dbReference type="Proteomes" id="UP000460257"/>
    </source>
</evidence>
<dbReference type="GO" id="GO:0070043">
    <property type="term" value="F:rRNA (guanine-N7-)-methyltransferase activity"/>
    <property type="evidence" value="ECO:0007669"/>
    <property type="project" value="UniProtKB-UniRule"/>
</dbReference>
<dbReference type="GO" id="GO:0005829">
    <property type="term" value="C:cytosol"/>
    <property type="evidence" value="ECO:0007669"/>
    <property type="project" value="TreeGrafter"/>
</dbReference>
<dbReference type="InterPro" id="IPR029063">
    <property type="entry name" value="SAM-dependent_MTases_sf"/>
</dbReference>
<dbReference type="Gene3D" id="3.40.50.150">
    <property type="entry name" value="Vaccinia Virus protein VP39"/>
    <property type="match status" value="1"/>
</dbReference>
<feature type="binding site" evidence="6">
    <location>
        <position position="87"/>
    </location>
    <ligand>
        <name>S-adenosyl-L-methionine</name>
        <dbReference type="ChEBI" id="CHEBI:59789"/>
    </ligand>
</feature>
<dbReference type="EC" id="2.1.1.-" evidence="6"/>
<dbReference type="AlphaFoldDB" id="A0A6N7J1N5"/>
<dbReference type="PANTHER" id="PTHR31760:SF0">
    <property type="entry name" value="S-ADENOSYL-L-METHIONINE-DEPENDENT METHYLTRANSFERASES SUPERFAMILY PROTEIN"/>
    <property type="match status" value="1"/>
</dbReference>
<comment type="subcellular location">
    <subcellularLocation>
        <location evidence="6">Cytoplasm</location>
    </subcellularLocation>
</comment>
<reference evidence="7" key="1">
    <citation type="journal article" date="2020" name="Appl. Environ. Microbiol.">
        <title>Medium-Chain Fatty Acid Synthesis by 'Candidatus Weimeria bifida' gen. nov., sp. nov., and 'Candidatus Pseudoramibacter fermentans' sp. nov.</title>
        <authorList>
            <person name="Scarborough M.J."/>
            <person name="Myers K.S."/>
            <person name="Donohue T.J."/>
            <person name="Noguera D.R."/>
        </authorList>
    </citation>
    <scope>NUCLEOTIDE SEQUENCE</scope>
    <source>
        <strain evidence="7">LCO1.1</strain>
    </source>
</reference>
<evidence type="ECO:0000313" key="7">
    <source>
        <dbReference type="EMBL" id="MQN02003.1"/>
    </source>
</evidence>
<keyword evidence="4 6" id="KW-0808">Transferase</keyword>
<evidence type="ECO:0000256" key="3">
    <source>
        <dbReference type="ARBA" id="ARBA00022603"/>
    </source>
</evidence>
<gene>
    <name evidence="6 7" type="primary">rsmG</name>
    <name evidence="7" type="ORF">FRC54_08900</name>
</gene>
<feature type="binding site" evidence="6">
    <location>
        <position position="82"/>
    </location>
    <ligand>
        <name>S-adenosyl-L-methionine</name>
        <dbReference type="ChEBI" id="CHEBI:59789"/>
    </ligand>
</feature>
<dbReference type="NCBIfam" id="TIGR00138">
    <property type="entry name" value="rsmG_gidB"/>
    <property type="match status" value="1"/>
</dbReference>